<dbReference type="EMBL" id="QPII01000019">
    <property type="protein sequence ID" value="RCV86951.1"/>
    <property type="molecule type" value="Genomic_DNA"/>
</dbReference>
<proteinExistence type="predicted"/>
<gene>
    <name evidence="1" type="ORF">DU505_18910</name>
</gene>
<dbReference type="AlphaFoldDB" id="A0A368TQQ9"/>
<comment type="caution">
    <text evidence="1">The sequence shown here is derived from an EMBL/GenBank/DDBJ whole genome shotgun (WGS) entry which is preliminary data.</text>
</comment>
<dbReference type="OrthoDB" id="5945995at2"/>
<name>A0A368TQQ9_9GAMM</name>
<dbReference type="Proteomes" id="UP000252405">
    <property type="component" value="Unassembled WGS sequence"/>
</dbReference>
<evidence type="ECO:0000313" key="1">
    <source>
        <dbReference type="EMBL" id="RCV86951.1"/>
    </source>
</evidence>
<accession>A0A368TQQ9</accession>
<dbReference type="InterPro" id="IPR023346">
    <property type="entry name" value="Lysozyme-like_dom_sf"/>
</dbReference>
<evidence type="ECO:0000313" key="2">
    <source>
        <dbReference type="Proteomes" id="UP000252405"/>
    </source>
</evidence>
<organism evidence="1 2">
    <name type="scientific">Billgrantia montanilacus</name>
    <dbReference type="NCBI Taxonomy" id="2282305"/>
    <lineage>
        <taxon>Bacteria</taxon>
        <taxon>Pseudomonadati</taxon>
        <taxon>Pseudomonadota</taxon>
        <taxon>Gammaproteobacteria</taxon>
        <taxon>Oceanospirillales</taxon>
        <taxon>Halomonadaceae</taxon>
        <taxon>Billgrantia</taxon>
    </lineage>
</organism>
<keyword evidence="2" id="KW-1185">Reference proteome</keyword>
<reference evidence="1 2" key="1">
    <citation type="submission" date="2018-07" db="EMBL/GenBank/DDBJ databases">
        <title>Halomonas montanilacus sp. nov., isolated from Lake Pengyan on Tibetan Plateau.</title>
        <authorList>
            <person name="Lu H."/>
            <person name="Xing P."/>
            <person name="Wu Q."/>
        </authorList>
    </citation>
    <scope>NUCLEOTIDE SEQUENCE [LARGE SCALE GENOMIC DNA]</scope>
    <source>
        <strain evidence="1 2">PYC7W</strain>
    </source>
</reference>
<dbReference type="SUPFAM" id="SSF53955">
    <property type="entry name" value="Lysozyme-like"/>
    <property type="match status" value="1"/>
</dbReference>
<protein>
    <submittedName>
        <fullName evidence="1">Uncharacterized protein</fullName>
    </submittedName>
</protein>
<sequence length="241" mass="26164">MVAIPASATAGNDVPEAYVVAAQRHGVPPEVLYAVALTESKVPLAHALRPWPWTLNVAGKSYYFETRTEACEELTRALFETEVIDVGVAQLNFRWQPQLFGAGNRFVDPCDALDPYANLDEAAKLLRSHYDASGSQDWVVAAGRYHRPAGGAPAERYRRSVADNLERLEGGPRQVVAAGGVQFASAEPFSRSTASLSTATAVEPEPVTADTSLVWIAPVEPAQWVDPERRWDRLVASVAAH</sequence>
<dbReference type="Gene3D" id="1.10.530.10">
    <property type="match status" value="1"/>
</dbReference>